<dbReference type="RefSeq" id="WP_012640011.1">
    <property type="nucleotide sequence ID" value="NC_011916.1"/>
</dbReference>
<dbReference type="KEGG" id="ccs:CCNA_00622"/>
<evidence type="ECO:0000313" key="2">
    <source>
        <dbReference type="Proteomes" id="UP000001364"/>
    </source>
</evidence>
<keyword evidence="2" id="KW-1185">Reference proteome</keyword>
<evidence type="ECO:0000313" key="1">
    <source>
        <dbReference type="EMBL" id="ACL94087.1"/>
    </source>
</evidence>
<protein>
    <submittedName>
        <fullName evidence="1">Uncharacterized protein</fullName>
    </submittedName>
</protein>
<name>A0A0H3C7E4_CAUVN</name>
<sequence length="61" mass="6976">MDDQPGGVVIRFITEGQDVPSDEDIVQRECADKLRAFIALAEDLLAGLWRQILRHWPLDRS</sequence>
<dbReference type="AlphaFoldDB" id="A0A0H3C7E4"/>
<dbReference type="RefSeq" id="YP_002515995.1">
    <property type="nucleotide sequence ID" value="NC_011916.1"/>
</dbReference>
<gene>
    <name evidence="1" type="ordered locus">CCNA_00622</name>
</gene>
<proteinExistence type="predicted"/>
<dbReference type="GeneID" id="7330021"/>
<dbReference type="Proteomes" id="UP000001364">
    <property type="component" value="Chromosome"/>
</dbReference>
<organism evidence="1 2">
    <name type="scientific">Caulobacter vibrioides (strain NA1000 / CB15N)</name>
    <name type="common">Caulobacter crescentus</name>
    <dbReference type="NCBI Taxonomy" id="565050"/>
    <lineage>
        <taxon>Bacteria</taxon>
        <taxon>Pseudomonadati</taxon>
        <taxon>Pseudomonadota</taxon>
        <taxon>Alphaproteobacteria</taxon>
        <taxon>Caulobacterales</taxon>
        <taxon>Caulobacteraceae</taxon>
        <taxon>Caulobacter</taxon>
    </lineage>
</organism>
<accession>A0A0H3C7E4</accession>
<reference evidence="1 2" key="1">
    <citation type="journal article" date="2010" name="J. Bacteriol.">
        <title>The genetic basis of laboratory adaptation in Caulobacter crescentus.</title>
        <authorList>
            <person name="Marks M.E."/>
            <person name="Castro-Rojas C.M."/>
            <person name="Teiling C."/>
            <person name="Du L."/>
            <person name="Kapatral V."/>
            <person name="Walunas T.L."/>
            <person name="Crosson S."/>
        </authorList>
    </citation>
    <scope>NUCLEOTIDE SEQUENCE [LARGE SCALE GENOMIC DNA]</scope>
    <source>
        <strain evidence="2">NA1000 / CB15N</strain>
    </source>
</reference>
<dbReference type="EMBL" id="CP001340">
    <property type="protein sequence ID" value="ACL94087.1"/>
    <property type="molecule type" value="Genomic_DNA"/>
</dbReference>
<dbReference type="HOGENOM" id="CLU_2913961_0_0_5"/>